<keyword evidence="2" id="KW-1185">Reference proteome</keyword>
<gene>
    <name evidence="1" type="ORF">FA95DRAFT_1679750</name>
</gene>
<comment type="caution">
    <text evidence="1">The sequence shown here is derived from an EMBL/GenBank/DDBJ whole genome shotgun (WGS) entry which is preliminary data.</text>
</comment>
<evidence type="ECO:0000313" key="2">
    <source>
        <dbReference type="Proteomes" id="UP000814033"/>
    </source>
</evidence>
<evidence type="ECO:0000313" key="1">
    <source>
        <dbReference type="EMBL" id="KAI0046491.1"/>
    </source>
</evidence>
<organism evidence="1 2">
    <name type="scientific">Auriscalpium vulgare</name>
    <dbReference type="NCBI Taxonomy" id="40419"/>
    <lineage>
        <taxon>Eukaryota</taxon>
        <taxon>Fungi</taxon>
        <taxon>Dikarya</taxon>
        <taxon>Basidiomycota</taxon>
        <taxon>Agaricomycotina</taxon>
        <taxon>Agaricomycetes</taxon>
        <taxon>Russulales</taxon>
        <taxon>Auriscalpiaceae</taxon>
        <taxon>Auriscalpium</taxon>
    </lineage>
</organism>
<dbReference type="EMBL" id="MU275924">
    <property type="protein sequence ID" value="KAI0046491.1"/>
    <property type="molecule type" value="Genomic_DNA"/>
</dbReference>
<reference evidence="1" key="2">
    <citation type="journal article" date="2022" name="New Phytol.">
        <title>Evolutionary transition to the ectomycorrhizal habit in the genomes of a hyperdiverse lineage of mushroom-forming fungi.</title>
        <authorList>
            <person name="Looney B."/>
            <person name="Miyauchi S."/>
            <person name="Morin E."/>
            <person name="Drula E."/>
            <person name="Courty P.E."/>
            <person name="Kohler A."/>
            <person name="Kuo A."/>
            <person name="LaButti K."/>
            <person name="Pangilinan J."/>
            <person name="Lipzen A."/>
            <person name="Riley R."/>
            <person name="Andreopoulos W."/>
            <person name="He G."/>
            <person name="Johnson J."/>
            <person name="Nolan M."/>
            <person name="Tritt A."/>
            <person name="Barry K.W."/>
            <person name="Grigoriev I.V."/>
            <person name="Nagy L.G."/>
            <person name="Hibbett D."/>
            <person name="Henrissat B."/>
            <person name="Matheny P.B."/>
            <person name="Labbe J."/>
            <person name="Martin F.M."/>
        </authorList>
    </citation>
    <scope>NUCLEOTIDE SEQUENCE</scope>
    <source>
        <strain evidence="1">FP105234-sp</strain>
    </source>
</reference>
<sequence>MASGTDTEKAKTGTIGRGAGKHQSEPESDYGERSAKLWSVYVDESQKQDIALVESWKGDMDGLLIFAGLFSAVVTAFLVESLHLLQLDTGQTSVLLLQRISLQLEAETNSTTSIPSLPPTDNPSPAGSPLRVNILWSLSLLFSLLCALCATLIQQWARNYQQAVDRRSAPHQRARIRSFLFQGIEHSGAKAVVDGIPTLLHVAVFLFIAGMYDFITPSNQSVGLLTIIVLGVYGLLYVTISIIPIRALDSPYRTPLSAGIWRIKLLFFPLRFKDFRNNPVVVDSGNLAQGREMYAMRAAAGSSERDLRALSSTLASLTEQDEYEPFIEVYHA</sequence>
<proteinExistence type="predicted"/>
<reference evidence="1" key="1">
    <citation type="submission" date="2021-02" db="EMBL/GenBank/DDBJ databases">
        <authorList>
            <consortium name="DOE Joint Genome Institute"/>
            <person name="Ahrendt S."/>
            <person name="Looney B.P."/>
            <person name="Miyauchi S."/>
            <person name="Morin E."/>
            <person name="Drula E."/>
            <person name="Courty P.E."/>
            <person name="Chicoki N."/>
            <person name="Fauchery L."/>
            <person name="Kohler A."/>
            <person name="Kuo A."/>
            <person name="Labutti K."/>
            <person name="Pangilinan J."/>
            <person name="Lipzen A."/>
            <person name="Riley R."/>
            <person name="Andreopoulos W."/>
            <person name="He G."/>
            <person name="Johnson J."/>
            <person name="Barry K.W."/>
            <person name="Grigoriev I.V."/>
            <person name="Nagy L."/>
            <person name="Hibbett D."/>
            <person name="Henrissat B."/>
            <person name="Matheny P.B."/>
            <person name="Labbe J."/>
            <person name="Martin F."/>
        </authorList>
    </citation>
    <scope>NUCLEOTIDE SEQUENCE</scope>
    <source>
        <strain evidence="1">FP105234-sp</strain>
    </source>
</reference>
<name>A0ACB8RRX2_9AGAM</name>
<protein>
    <submittedName>
        <fullName evidence="1">Uncharacterized protein</fullName>
    </submittedName>
</protein>
<accession>A0ACB8RRX2</accession>
<dbReference type="Proteomes" id="UP000814033">
    <property type="component" value="Unassembled WGS sequence"/>
</dbReference>